<evidence type="ECO:0000256" key="1">
    <source>
        <dbReference type="SAM" id="MobiDB-lite"/>
    </source>
</evidence>
<keyword evidence="2" id="KW-0695">RNA-directed DNA polymerase</keyword>
<proteinExistence type="predicted"/>
<keyword evidence="2" id="KW-0548">Nucleotidyltransferase</keyword>
<feature type="compositionally biased region" description="Polar residues" evidence="1">
    <location>
        <begin position="104"/>
        <end position="115"/>
    </location>
</feature>
<keyword evidence="2" id="KW-0808">Transferase</keyword>
<protein>
    <submittedName>
        <fullName evidence="2">Reverse transcriptase domain-containing protein</fullName>
    </submittedName>
</protein>
<organism evidence="2">
    <name type="scientific">Tanacetum cinerariifolium</name>
    <name type="common">Dalmatian daisy</name>
    <name type="synonym">Chrysanthemum cinerariifolium</name>
    <dbReference type="NCBI Taxonomy" id="118510"/>
    <lineage>
        <taxon>Eukaryota</taxon>
        <taxon>Viridiplantae</taxon>
        <taxon>Streptophyta</taxon>
        <taxon>Embryophyta</taxon>
        <taxon>Tracheophyta</taxon>
        <taxon>Spermatophyta</taxon>
        <taxon>Magnoliopsida</taxon>
        <taxon>eudicotyledons</taxon>
        <taxon>Gunneridae</taxon>
        <taxon>Pentapetalae</taxon>
        <taxon>asterids</taxon>
        <taxon>campanulids</taxon>
        <taxon>Asterales</taxon>
        <taxon>Asteraceae</taxon>
        <taxon>Asteroideae</taxon>
        <taxon>Anthemideae</taxon>
        <taxon>Anthemidinae</taxon>
        <taxon>Tanacetum</taxon>
    </lineage>
</organism>
<evidence type="ECO:0000313" key="2">
    <source>
        <dbReference type="EMBL" id="GFC54642.1"/>
    </source>
</evidence>
<comment type="caution">
    <text evidence="2">The sequence shown here is derived from an EMBL/GenBank/DDBJ whole genome shotgun (WGS) entry which is preliminary data.</text>
</comment>
<sequence length="144" mass="15487">MTAHHNDWDTSARRSESSSSITSSFDTEIATLKAEMAEINKNLMRVLQVNQQVKAVTPNCETRGGPHSFTDCPATVGNTQNVYAAGAYQGNTISNPKEDLKGITTRSGTAYQGPTIPTTSSSLSLVVERETEATKDTVHPANNE</sequence>
<accession>A0A699Q096</accession>
<feature type="region of interest" description="Disordered" evidence="1">
    <location>
        <begin position="95"/>
        <end position="115"/>
    </location>
</feature>
<feature type="compositionally biased region" description="Basic and acidic residues" evidence="1">
    <location>
        <begin position="1"/>
        <end position="16"/>
    </location>
</feature>
<reference evidence="2" key="1">
    <citation type="journal article" date="2019" name="Sci. Rep.">
        <title>Draft genome of Tanacetum cinerariifolium, the natural source of mosquito coil.</title>
        <authorList>
            <person name="Yamashiro T."/>
            <person name="Shiraishi A."/>
            <person name="Satake H."/>
            <person name="Nakayama K."/>
        </authorList>
    </citation>
    <scope>NUCLEOTIDE SEQUENCE</scope>
</reference>
<feature type="non-terminal residue" evidence="2">
    <location>
        <position position="144"/>
    </location>
</feature>
<name>A0A699Q096_TANCI</name>
<dbReference type="EMBL" id="BKCJ010962018">
    <property type="protein sequence ID" value="GFC54642.1"/>
    <property type="molecule type" value="Genomic_DNA"/>
</dbReference>
<gene>
    <name evidence="2" type="ORF">Tci_826612</name>
</gene>
<feature type="region of interest" description="Disordered" evidence="1">
    <location>
        <begin position="1"/>
        <end position="24"/>
    </location>
</feature>
<dbReference type="GO" id="GO:0003964">
    <property type="term" value="F:RNA-directed DNA polymerase activity"/>
    <property type="evidence" value="ECO:0007669"/>
    <property type="project" value="UniProtKB-KW"/>
</dbReference>
<dbReference type="AlphaFoldDB" id="A0A699Q096"/>